<keyword evidence="7" id="KW-1185">Reference proteome</keyword>
<dbReference type="GO" id="GO:0005777">
    <property type="term" value="C:peroxisome"/>
    <property type="evidence" value="ECO:0007669"/>
    <property type="project" value="UniProtKB-SubCell"/>
</dbReference>
<dbReference type="Pfam" id="PF00501">
    <property type="entry name" value="AMP-binding"/>
    <property type="match status" value="1"/>
</dbReference>
<organism evidence="7 8">
    <name type="scientific">Spodoptera litura</name>
    <name type="common">Asian cotton leafworm</name>
    <dbReference type="NCBI Taxonomy" id="69820"/>
    <lineage>
        <taxon>Eukaryota</taxon>
        <taxon>Metazoa</taxon>
        <taxon>Ecdysozoa</taxon>
        <taxon>Arthropoda</taxon>
        <taxon>Hexapoda</taxon>
        <taxon>Insecta</taxon>
        <taxon>Pterygota</taxon>
        <taxon>Neoptera</taxon>
        <taxon>Endopterygota</taxon>
        <taxon>Lepidoptera</taxon>
        <taxon>Glossata</taxon>
        <taxon>Ditrysia</taxon>
        <taxon>Noctuoidea</taxon>
        <taxon>Noctuidae</taxon>
        <taxon>Amphipyrinae</taxon>
        <taxon>Spodoptera</taxon>
    </lineage>
</organism>
<accession>A0A9J7ISA9</accession>
<dbReference type="AlphaFoldDB" id="A0A9J7ISA9"/>
<dbReference type="InterPro" id="IPR042099">
    <property type="entry name" value="ANL_N_sf"/>
</dbReference>
<sequence length="559" mass="61860">MISCPKTSVDTTSFKWTLHTNRMTSTESTRGIIYKDQPCWIPSHMNYGKLAIDRMLRAKDKVALIDAKTGQQITFGEVVQLVVNAASSLIRLGVKRDEVVAVCSENRTEFLITAIATWCSGATVTFLNSAYSKNELEHTISISKPKYVFLSPDTHNKFYSTIVGTKIVEKFYIFGDSVNDPNISKFNDLIKTYVNIDNFKPVSDPINGLAQPALILYSSGTTGLPKGAKLTHLNLITTVNQPSHITKDLIFLSNAPWSNTFGIMSTMDELVNNRTIVYLTRFNVEQYLSCIQKYRIGVLLAVPPLVVTLTKSPLVQNYDVSSVEMVHCGGAPLDLGVINEIKQRFKGLKHVLQGYGMTEVTGTLTEETDVETKPGSVGKIALGNIVKIADIETGKALGPRQEGEVRVKGATLFGGYIGKNLKDELDEEGFFKTGDICYYDEEGYFFFVDRIKELIKYKAGQVAPSELEAILLQHPGVKDVGVIGKPDPMVGELPTAFVVKMPGSKVTDKELVNFVADKVSSWKQLRGGVYFVEDIPKTPSGKILRRILRDYLKKPASKL</sequence>
<dbReference type="PANTHER" id="PTHR24096:SF149">
    <property type="entry name" value="AMP-BINDING DOMAIN-CONTAINING PROTEIN-RELATED"/>
    <property type="match status" value="1"/>
</dbReference>
<dbReference type="Gene3D" id="3.30.300.30">
    <property type="match status" value="1"/>
</dbReference>
<keyword evidence="4" id="KW-0576">Peroxisome</keyword>
<evidence type="ECO:0000256" key="2">
    <source>
        <dbReference type="ARBA" id="ARBA00006432"/>
    </source>
</evidence>
<dbReference type="InterPro" id="IPR020845">
    <property type="entry name" value="AMP-binding_CS"/>
</dbReference>
<dbReference type="SUPFAM" id="SSF56801">
    <property type="entry name" value="Acetyl-CoA synthetase-like"/>
    <property type="match status" value="1"/>
</dbReference>
<dbReference type="PROSITE" id="PS00455">
    <property type="entry name" value="AMP_BINDING"/>
    <property type="match status" value="1"/>
</dbReference>
<evidence type="ECO:0000313" key="8">
    <source>
        <dbReference type="RefSeq" id="XP_022821465.1"/>
    </source>
</evidence>
<keyword evidence="3" id="KW-0436">Ligase</keyword>
<comment type="subcellular location">
    <subcellularLocation>
        <location evidence="1">Peroxisome</location>
    </subcellularLocation>
</comment>
<evidence type="ECO:0000256" key="1">
    <source>
        <dbReference type="ARBA" id="ARBA00004275"/>
    </source>
</evidence>
<comment type="similarity">
    <text evidence="2">Belongs to the ATP-dependent AMP-binding enzyme family.</text>
</comment>
<dbReference type="CDD" id="cd05911">
    <property type="entry name" value="Firefly_Luc_like"/>
    <property type="match status" value="1"/>
</dbReference>
<evidence type="ECO:0000256" key="4">
    <source>
        <dbReference type="ARBA" id="ARBA00023140"/>
    </source>
</evidence>
<evidence type="ECO:0000313" key="7">
    <source>
        <dbReference type="Proteomes" id="UP000301870"/>
    </source>
</evidence>
<protein>
    <submittedName>
        <fullName evidence="8">Luciferin 4-monooxygenase-like</fullName>
    </submittedName>
</protein>
<dbReference type="GeneID" id="111352960"/>
<dbReference type="FunFam" id="3.30.300.30:FF:000007">
    <property type="entry name" value="4-coumarate--CoA ligase 2"/>
    <property type="match status" value="1"/>
</dbReference>
<dbReference type="Proteomes" id="UP000301870">
    <property type="component" value="Chromosome 16"/>
</dbReference>
<gene>
    <name evidence="8" type="primary">LOC111352960</name>
</gene>
<name>A0A9J7ISA9_SPOLT</name>
<evidence type="ECO:0000256" key="3">
    <source>
        <dbReference type="ARBA" id="ARBA00022598"/>
    </source>
</evidence>
<dbReference type="GO" id="GO:0016405">
    <property type="term" value="F:CoA-ligase activity"/>
    <property type="evidence" value="ECO:0007669"/>
    <property type="project" value="TreeGrafter"/>
</dbReference>
<evidence type="ECO:0000259" key="6">
    <source>
        <dbReference type="Pfam" id="PF13193"/>
    </source>
</evidence>
<dbReference type="PANTHER" id="PTHR24096">
    <property type="entry name" value="LONG-CHAIN-FATTY-ACID--COA LIGASE"/>
    <property type="match status" value="1"/>
</dbReference>
<dbReference type="Gene3D" id="3.40.50.12780">
    <property type="entry name" value="N-terminal domain of ligase-like"/>
    <property type="match status" value="1"/>
</dbReference>
<feature type="domain" description="AMP-dependent synthetase/ligase" evidence="5">
    <location>
        <begin position="57"/>
        <end position="416"/>
    </location>
</feature>
<proteinExistence type="inferred from homology"/>
<feature type="domain" description="AMP-binding enzyme C-terminal" evidence="6">
    <location>
        <begin position="466"/>
        <end position="542"/>
    </location>
</feature>
<dbReference type="InterPro" id="IPR025110">
    <property type="entry name" value="AMP-bd_C"/>
</dbReference>
<dbReference type="InterPro" id="IPR000873">
    <property type="entry name" value="AMP-dep_synth/lig_dom"/>
</dbReference>
<dbReference type="RefSeq" id="XP_022821465.1">
    <property type="nucleotide sequence ID" value="XM_022965697.1"/>
</dbReference>
<dbReference type="Pfam" id="PF13193">
    <property type="entry name" value="AMP-binding_C"/>
    <property type="match status" value="1"/>
</dbReference>
<evidence type="ECO:0000259" key="5">
    <source>
        <dbReference type="Pfam" id="PF00501"/>
    </source>
</evidence>
<dbReference type="InterPro" id="IPR045851">
    <property type="entry name" value="AMP-bd_C_sf"/>
</dbReference>
<dbReference type="KEGG" id="sliu:111352960"/>
<reference evidence="8" key="1">
    <citation type="submission" date="2025-08" db="UniProtKB">
        <authorList>
            <consortium name="RefSeq"/>
        </authorList>
    </citation>
    <scope>IDENTIFICATION</scope>
    <source>
        <strain evidence="8">Ishihara</strain>
        <tissue evidence="8">Whole body</tissue>
    </source>
</reference>